<dbReference type="CDD" id="cd01399">
    <property type="entry name" value="GlcN6P_deaminase"/>
    <property type="match status" value="1"/>
</dbReference>
<keyword evidence="2 4" id="KW-0378">Hydrolase</keyword>
<dbReference type="SUPFAM" id="SSF100950">
    <property type="entry name" value="NagB/RpiA/CoA transferase-like"/>
    <property type="match status" value="1"/>
</dbReference>
<evidence type="ECO:0000313" key="7">
    <source>
        <dbReference type="Proteomes" id="UP000050331"/>
    </source>
</evidence>
<dbReference type="STRING" id="1472767.AOX59_18210"/>
<dbReference type="RefSeq" id="WP_068447750.1">
    <property type="nucleotide sequence ID" value="NZ_CP013862.1"/>
</dbReference>
<dbReference type="Gene3D" id="3.40.50.1360">
    <property type="match status" value="1"/>
</dbReference>
<evidence type="ECO:0000256" key="4">
    <source>
        <dbReference type="HAMAP-Rule" id="MF_01241"/>
    </source>
</evidence>
<feature type="domain" description="Glucosamine/galactosamine-6-phosphate isomerase" evidence="5">
    <location>
        <begin position="10"/>
        <end position="229"/>
    </location>
</feature>
<feature type="active site" description="For ring-opening step" evidence="4">
    <location>
        <position position="136"/>
    </location>
</feature>
<keyword evidence="7" id="KW-1185">Reference proteome</keyword>
<dbReference type="HAMAP" id="MF_01241">
    <property type="entry name" value="GlcN6P_deamin"/>
    <property type="match status" value="1"/>
</dbReference>
<dbReference type="UniPathway" id="UPA00629">
    <property type="reaction ID" value="UER00684"/>
</dbReference>
<feature type="active site" description="For ring-opening step" evidence="4">
    <location>
        <position position="143"/>
    </location>
</feature>
<dbReference type="InterPro" id="IPR004547">
    <property type="entry name" value="Glucosamine6P_isomerase"/>
</dbReference>
<dbReference type="AlphaFoldDB" id="A0A0U4FRK6"/>
<name>A0A0U4FRK6_9BACI</name>
<feature type="active site" description="Proton acceptor; for enolization step" evidence="4">
    <location>
        <position position="67"/>
    </location>
</feature>
<dbReference type="GO" id="GO:0006043">
    <property type="term" value="P:glucosamine catabolic process"/>
    <property type="evidence" value="ECO:0007669"/>
    <property type="project" value="TreeGrafter"/>
</dbReference>
<dbReference type="PROSITE" id="PS01161">
    <property type="entry name" value="GLC_GALNAC_ISOMERASE"/>
    <property type="match status" value="1"/>
</dbReference>
<dbReference type="NCBIfam" id="TIGR00502">
    <property type="entry name" value="nagB"/>
    <property type="match status" value="1"/>
</dbReference>
<dbReference type="GO" id="GO:0005975">
    <property type="term" value="P:carbohydrate metabolic process"/>
    <property type="evidence" value="ECO:0007669"/>
    <property type="project" value="InterPro"/>
</dbReference>
<dbReference type="InterPro" id="IPR018321">
    <property type="entry name" value="Glucosamine6P_isomerase_CS"/>
</dbReference>
<dbReference type="InterPro" id="IPR006148">
    <property type="entry name" value="Glc/Gal-6P_isomerase"/>
</dbReference>
<dbReference type="GO" id="GO:0004342">
    <property type="term" value="F:glucosamine-6-phosphate deaminase activity"/>
    <property type="evidence" value="ECO:0007669"/>
    <property type="project" value="UniProtKB-UniRule"/>
</dbReference>
<evidence type="ECO:0000256" key="3">
    <source>
        <dbReference type="ARBA" id="ARBA00023277"/>
    </source>
</evidence>
<comment type="function">
    <text evidence="4">Catalyzes the reversible isomerization-deamination of glucosamine 6-phosphate (GlcN6P) to form fructose 6-phosphate (Fru6P) and ammonium ion.</text>
</comment>
<dbReference type="PANTHER" id="PTHR11280:SF5">
    <property type="entry name" value="GLUCOSAMINE-6-PHOSPHATE ISOMERASE"/>
    <property type="match status" value="1"/>
</dbReference>
<evidence type="ECO:0000313" key="6">
    <source>
        <dbReference type="EMBL" id="ALX50340.1"/>
    </source>
</evidence>
<comment type="catalytic activity">
    <reaction evidence="1 4">
        <text>alpha-D-glucosamine 6-phosphate + H2O = beta-D-fructose 6-phosphate + NH4(+)</text>
        <dbReference type="Rhea" id="RHEA:12172"/>
        <dbReference type="ChEBI" id="CHEBI:15377"/>
        <dbReference type="ChEBI" id="CHEBI:28938"/>
        <dbReference type="ChEBI" id="CHEBI:57634"/>
        <dbReference type="ChEBI" id="CHEBI:75989"/>
        <dbReference type="EC" id="3.5.99.6"/>
    </reaction>
</comment>
<dbReference type="EMBL" id="CP013862">
    <property type="protein sequence ID" value="ALX50340.1"/>
    <property type="molecule type" value="Genomic_DNA"/>
</dbReference>
<dbReference type="KEGG" id="lao:AOX59_18210"/>
<dbReference type="GO" id="GO:0006046">
    <property type="term" value="P:N-acetylglucosamine catabolic process"/>
    <property type="evidence" value="ECO:0007669"/>
    <property type="project" value="UniProtKB-UniRule"/>
</dbReference>
<dbReference type="Proteomes" id="UP000050331">
    <property type="component" value="Chromosome"/>
</dbReference>
<evidence type="ECO:0000256" key="1">
    <source>
        <dbReference type="ARBA" id="ARBA00000644"/>
    </source>
</evidence>
<reference evidence="6 7" key="1">
    <citation type="submission" date="2016-01" db="EMBL/GenBank/DDBJ databases">
        <title>Complete genome sequence of strain Lentibacillus amyloliquefaciens LAM0015T isolated from saline sediment.</title>
        <authorList>
            <person name="Wang J.-L."/>
            <person name="He M.-X."/>
        </authorList>
    </citation>
    <scope>NUCLEOTIDE SEQUENCE [LARGE SCALE GENOMIC DNA]</scope>
    <source>
        <strain evidence="6 7">LAM0015</strain>
    </source>
</reference>
<evidence type="ECO:0000259" key="5">
    <source>
        <dbReference type="Pfam" id="PF01182"/>
    </source>
</evidence>
<dbReference type="OrthoDB" id="9791139at2"/>
<dbReference type="GO" id="GO:0005737">
    <property type="term" value="C:cytoplasm"/>
    <property type="evidence" value="ECO:0007669"/>
    <property type="project" value="TreeGrafter"/>
</dbReference>
<dbReference type="GO" id="GO:0019262">
    <property type="term" value="P:N-acetylneuraminate catabolic process"/>
    <property type="evidence" value="ECO:0007669"/>
    <property type="project" value="UniProtKB-UniRule"/>
</dbReference>
<dbReference type="Pfam" id="PF01182">
    <property type="entry name" value="Glucosamine_iso"/>
    <property type="match status" value="1"/>
</dbReference>
<protein>
    <recommendedName>
        <fullName evidence="4">Glucosamine-6-phosphate deaminase</fullName>
        <ecNumber evidence="4">3.5.99.6</ecNumber>
    </recommendedName>
    <alternativeName>
        <fullName evidence="4">GlcN6P deaminase</fullName>
        <shortName evidence="4">GNPDA</shortName>
    </alternativeName>
    <alternativeName>
        <fullName evidence="4">Glucosamine-6-phosphate isomerase</fullName>
    </alternativeName>
</protein>
<gene>
    <name evidence="4" type="primary">nagB</name>
    <name evidence="6" type="ORF">AOX59_18210</name>
</gene>
<sequence length="241" mass="26475">MKIIQTKSYDEMSEKACELILEQVQKSEAPVLGLATGSTPEGLYQQLIDQYKAGNVSFKNATTFNLDEYAGLAADDPNSYKYYMNDKLFNHIDLPAERAFVPRGDAENREKECRDYEALIADAGHVDLQVLGLGLNGHIGFNEPGTPLESRTHVVDLDESTRKANARFFPSIEDVPAQALTMGIGTIMESGQIVMLVSGEKKADAVKQLVNGEVTADMPASILQRHENVILIGDERALSKL</sequence>
<feature type="active site" description="Proton acceptor; for ring-opening step" evidence="4">
    <location>
        <position position="138"/>
    </location>
</feature>
<keyword evidence="3 4" id="KW-0119">Carbohydrate metabolism</keyword>
<organism evidence="6 7">
    <name type="scientific">Lentibacillus amyloliquefaciens</name>
    <dbReference type="NCBI Taxonomy" id="1472767"/>
    <lineage>
        <taxon>Bacteria</taxon>
        <taxon>Bacillati</taxon>
        <taxon>Bacillota</taxon>
        <taxon>Bacilli</taxon>
        <taxon>Bacillales</taxon>
        <taxon>Bacillaceae</taxon>
        <taxon>Lentibacillus</taxon>
    </lineage>
</organism>
<comment type="caution">
    <text evidence="4">Lacks conserved residue(s) required for the propagation of feature annotation.</text>
</comment>
<accession>A0A0U4FRK6</accession>
<dbReference type="InterPro" id="IPR037171">
    <property type="entry name" value="NagB/RpiA_transferase-like"/>
</dbReference>
<dbReference type="FunFam" id="3.40.50.1360:FF:000003">
    <property type="entry name" value="Glucosamine-6-phosphate deaminase"/>
    <property type="match status" value="1"/>
</dbReference>
<dbReference type="EC" id="3.5.99.6" evidence="4"/>
<comment type="pathway">
    <text evidence="4">Amino-sugar metabolism; N-acetylneuraminate degradation; D-fructose 6-phosphate from N-acetylneuraminate: step 5/5.</text>
</comment>
<dbReference type="PANTHER" id="PTHR11280">
    <property type="entry name" value="GLUCOSAMINE-6-PHOSPHATE ISOMERASE"/>
    <property type="match status" value="1"/>
</dbReference>
<comment type="similarity">
    <text evidence="4">Belongs to the glucosamine/galactosamine-6-phosphate isomerase family. NagB subfamily.</text>
</comment>
<evidence type="ECO:0000256" key="2">
    <source>
        <dbReference type="ARBA" id="ARBA00022801"/>
    </source>
</evidence>
<proteinExistence type="inferred from homology"/>
<dbReference type="GO" id="GO:0042802">
    <property type="term" value="F:identical protein binding"/>
    <property type="evidence" value="ECO:0007669"/>
    <property type="project" value="TreeGrafter"/>
</dbReference>